<evidence type="ECO:0000256" key="1">
    <source>
        <dbReference type="SAM" id="MobiDB-lite"/>
    </source>
</evidence>
<comment type="caution">
    <text evidence="2">The sequence shown here is derived from an EMBL/GenBank/DDBJ whole genome shotgun (WGS) entry which is preliminary data.</text>
</comment>
<name>A0A5B7HCT8_PORTR</name>
<dbReference type="EMBL" id="VSRR010031337">
    <property type="protein sequence ID" value="MPC70561.1"/>
    <property type="molecule type" value="Genomic_DNA"/>
</dbReference>
<accession>A0A5B7HCT8</accession>
<protein>
    <submittedName>
        <fullName evidence="2">Uncharacterized protein</fullName>
    </submittedName>
</protein>
<evidence type="ECO:0000313" key="2">
    <source>
        <dbReference type="EMBL" id="MPC70561.1"/>
    </source>
</evidence>
<feature type="region of interest" description="Disordered" evidence="1">
    <location>
        <begin position="37"/>
        <end position="58"/>
    </location>
</feature>
<sequence length="86" mass="9758">MLPTLPRRLLRSVSRTSRRWQGRKLGLRVVSSSCCKGKDRQTTTSVTRRRGADKTRGSIKNGNLPYYHSRSIIKGCNDDKISLVLI</sequence>
<gene>
    <name evidence="2" type="ORF">E2C01_064813</name>
</gene>
<dbReference type="Proteomes" id="UP000324222">
    <property type="component" value="Unassembled WGS sequence"/>
</dbReference>
<dbReference type="AlphaFoldDB" id="A0A5B7HCT8"/>
<proteinExistence type="predicted"/>
<evidence type="ECO:0000313" key="3">
    <source>
        <dbReference type="Proteomes" id="UP000324222"/>
    </source>
</evidence>
<keyword evidence="3" id="KW-1185">Reference proteome</keyword>
<reference evidence="2 3" key="1">
    <citation type="submission" date="2019-05" db="EMBL/GenBank/DDBJ databases">
        <title>Another draft genome of Portunus trituberculatus and its Hox gene families provides insights of decapod evolution.</title>
        <authorList>
            <person name="Jeong J.-H."/>
            <person name="Song I."/>
            <person name="Kim S."/>
            <person name="Choi T."/>
            <person name="Kim D."/>
            <person name="Ryu S."/>
            <person name="Kim W."/>
        </authorList>
    </citation>
    <scope>NUCLEOTIDE SEQUENCE [LARGE SCALE GENOMIC DNA]</scope>
    <source>
        <tissue evidence="2">Muscle</tissue>
    </source>
</reference>
<organism evidence="2 3">
    <name type="scientific">Portunus trituberculatus</name>
    <name type="common">Swimming crab</name>
    <name type="synonym">Neptunus trituberculatus</name>
    <dbReference type="NCBI Taxonomy" id="210409"/>
    <lineage>
        <taxon>Eukaryota</taxon>
        <taxon>Metazoa</taxon>
        <taxon>Ecdysozoa</taxon>
        <taxon>Arthropoda</taxon>
        <taxon>Crustacea</taxon>
        <taxon>Multicrustacea</taxon>
        <taxon>Malacostraca</taxon>
        <taxon>Eumalacostraca</taxon>
        <taxon>Eucarida</taxon>
        <taxon>Decapoda</taxon>
        <taxon>Pleocyemata</taxon>
        <taxon>Brachyura</taxon>
        <taxon>Eubrachyura</taxon>
        <taxon>Portunoidea</taxon>
        <taxon>Portunidae</taxon>
        <taxon>Portuninae</taxon>
        <taxon>Portunus</taxon>
    </lineage>
</organism>